<gene>
    <name evidence="4" type="ORF">RJ640_022164</name>
</gene>
<evidence type="ECO:0000313" key="5">
    <source>
        <dbReference type="Proteomes" id="UP001187471"/>
    </source>
</evidence>
<keyword evidence="2" id="KW-0472">Membrane</keyword>
<accession>A0AA88R3Q0</accession>
<keyword evidence="5" id="KW-1185">Reference proteome</keyword>
<dbReference type="PANTHER" id="PTHR45631">
    <property type="entry name" value="OS07G0107800 PROTEIN-RELATED"/>
    <property type="match status" value="1"/>
</dbReference>
<feature type="transmembrane region" description="Helical" evidence="2">
    <location>
        <begin position="263"/>
        <end position="285"/>
    </location>
</feature>
<evidence type="ECO:0000313" key="4">
    <source>
        <dbReference type="EMBL" id="KAK2982159.1"/>
    </source>
</evidence>
<comment type="caution">
    <text evidence="4">The sequence shown here is derived from an EMBL/GenBank/DDBJ whole genome shotgun (WGS) entry which is preliminary data.</text>
</comment>
<dbReference type="InterPro" id="IPR024788">
    <property type="entry name" value="Malectin-like_Carb-bd_dom"/>
</dbReference>
<keyword evidence="2" id="KW-1133">Transmembrane helix</keyword>
<feature type="domain" description="Malectin-like" evidence="3">
    <location>
        <begin position="25"/>
        <end position="174"/>
    </location>
</feature>
<dbReference type="AlphaFoldDB" id="A0AA88R3Q0"/>
<sequence>MTFRDGGFPVQANVMLSESAVFMNIDCKASSSKFYNDENSRILMSDNDLIQHGVTRGAKVQPSNSLSHSLGTRTVFFTPRKKCFSFKAEIGSTVLARVTFYYGNYDSKSSPPTFDIQFDGNAWTTIETSNNDVLCYETMYVVKRDAVGVCLLQTKFDHFPFVSGIEVRSLHTHMKRRVAYDKDASVRSNAKSDITVTVAAASIALPPISPGSESSAPARAPATLPYPPPPMLLFPPRATVYGPPPPPVHGPRPPPTPSSHQKLAIVLGTTLPVVFILTLVGFFVLQKNRDNGAVASSGIHGERIEASPQATMNVPPVSTGFSVERTKGSSHEMEDNIDVRGTVEEQAYQK</sequence>
<proteinExistence type="predicted"/>
<keyword evidence="2" id="KW-0812">Transmembrane</keyword>
<evidence type="ECO:0000256" key="1">
    <source>
        <dbReference type="ARBA" id="ARBA00004167"/>
    </source>
</evidence>
<protein>
    <recommendedName>
        <fullName evidence="3">Malectin-like domain-containing protein</fullName>
    </recommendedName>
</protein>
<evidence type="ECO:0000256" key="2">
    <source>
        <dbReference type="SAM" id="Phobius"/>
    </source>
</evidence>
<evidence type="ECO:0000259" key="3">
    <source>
        <dbReference type="Pfam" id="PF12819"/>
    </source>
</evidence>
<dbReference type="Pfam" id="PF12819">
    <property type="entry name" value="Malectin_like"/>
    <property type="match status" value="1"/>
</dbReference>
<reference evidence="4" key="1">
    <citation type="submission" date="2022-12" db="EMBL/GenBank/DDBJ databases">
        <title>Draft genome assemblies for two species of Escallonia (Escalloniales).</title>
        <authorList>
            <person name="Chanderbali A."/>
            <person name="Dervinis C."/>
            <person name="Anghel I."/>
            <person name="Soltis D."/>
            <person name="Soltis P."/>
            <person name="Zapata F."/>
        </authorList>
    </citation>
    <scope>NUCLEOTIDE SEQUENCE</scope>
    <source>
        <strain evidence="4">UCBG92.1500</strain>
        <tissue evidence="4">Leaf</tissue>
    </source>
</reference>
<comment type="subcellular location">
    <subcellularLocation>
        <location evidence="1">Membrane</location>
        <topology evidence="1">Single-pass membrane protein</topology>
    </subcellularLocation>
</comment>
<dbReference type="EMBL" id="JAVXUO010001455">
    <property type="protein sequence ID" value="KAK2982159.1"/>
    <property type="molecule type" value="Genomic_DNA"/>
</dbReference>
<name>A0AA88R3Q0_9ASTE</name>
<dbReference type="Proteomes" id="UP001187471">
    <property type="component" value="Unassembled WGS sequence"/>
</dbReference>
<dbReference type="PANTHER" id="PTHR45631:SF44">
    <property type="entry name" value="CARBOHYDRATE-BINDING PROTEIN OF THE ER PROTEIN"/>
    <property type="match status" value="1"/>
</dbReference>
<organism evidence="4 5">
    <name type="scientific">Escallonia rubra</name>
    <dbReference type="NCBI Taxonomy" id="112253"/>
    <lineage>
        <taxon>Eukaryota</taxon>
        <taxon>Viridiplantae</taxon>
        <taxon>Streptophyta</taxon>
        <taxon>Embryophyta</taxon>
        <taxon>Tracheophyta</taxon>
        <taxon>Spermatophyta</taxon>
        <taxon>Magnoliopsida</taxon>
        <taxon>eudicotyledons</taxon>
        <taxon>Gunneridae</taxon>
        <taxon>Pentapetalae</taxon>
        <taxon>asterids</taxon>
        <taxon>campanulids</taxon>
        <taxon>Escalloniales</taxon>
        <taxon>Escalloniaceae</taxon>
        <taxon>Escallonia</taxon>
    </lineage>
</organism>
<dbReference type="GO" id="GO:0016020">
    <property type="term" value="C:membrane"/>
    <property type="evidence" value="ECO:0007669"/>
    <property type="project" value="UniProtKB-SubCell"/>
</dbReference>